<protein>
    <submittedName>
        <fullName evidence="1">Uncharacterized protein</fullName>
    </submittedName>
</protein>
<gene>
    <name evidence="1" type="ORF">BCL90_0460</name>
</gene>
<accession>A0A497YHA7</accession>
<dbReference type="Proteomes" id="UP000273898">
    <property type="component" value="Unassembled WGS sequence"/>
</dbReference>
<sequence length="34" mass="3981">MKLIIKDLFIGLEFKIEQEVDLPQELLLSISVKH</sequence>
<proteinExistence type="predicted"/>
<comment type="caution">
    <text evidence="1">The sequence shown here is derived from an EMBL/GenBank/DDBJ whole genome shotgun (WGS) entry which is preliminary data.</text>
</comment>
<evidence type="ECO:0000313" key="2">
    <source>
        <dbReference type="Proteomes" id="UP000273898"/>
    </source>
</evidence>
<organism evidence="1 2">
    <name type="scientific">Pedobacter alluvionis</name>
    <dbReference type="NCBI Taxonomy" id="475253"/>
    <lineage>
        <taxon>Bacteria</taxon>
        <taxon>Pseudomonadati</taxon>
        <taxon>Bacteroidota</taxon>
        <taxon>Sphingobacteriia</taxon>
        <taxon>Sphingobacteriales</taxon>
        <taxon>Sphingobacteriaceae</taxon>
        <taxon>Pedobacter</taxon>
    </lineage>
</organism>
<name>A0A497YHA7_9SPHI</name>
<reference evidence="1 2" key="1">
    <citation type="submission" date="2018-10" db="EMBL/GenBank/DDBJ databases">
        <title>Genomic Encyclopedia of Archaeal and Bacterial Type Strains, Phase II (KMG-II): from individual species to whole genera.</title>
        <authorList>
            <person name="Goeker M."/>
        </authorList>
    </citation>
    <scope>NUCLEOTIDE SEQUENCE [LARGE SCALE GENOMIC DNA]</scope>
    <source>
        <strain evidence="1 2">DSM 19624</strain>
    </source>
</reference>
<dbReference type="EMBL" id="RCCK01000010">
    <property type="protein sequence ID" value="RLJ79750.1"/>
    <property type="molecule type" value="Genomic_DNA"/>
</dbReference>
<evidence type="ECO:0000313" key="1">
    <source>
        <dbReference type="EMBL" id="RLJ79750.1"/>
    </source>
</evidence>
<dbReference type="AlphaFoldDB" id="A0A497YHA7"/>